<sequence length="112" mass="12998">MKRLLCLLVLTNVGYAQVPAQSIRRDSVPEVFPLRVDSPDPMPNRRPNNSFYRYQAGRSTVMRATLDNMAVKIPDSSTHYTMLRSFRKYGKPEEPPTQFLRPMKPVLPKKYK</sequence>
<dbReference type="AlphaFoldDB" id="A0A1I1IGW0"/>
<evidence type="ECO:0000313" key="3">
    <source>
        <dbReference type="Proteomes" id="UP000198598"/>
    </source>
</evidence>
<organism evidence="2 3">
    <name type="scientific">Spirosoma endophyticum</name>
    <dbReference type="NCBI Taxonomy" id="662367"/>
    <lineage>
        <taxon>Bacteria</taxon>
        <taxon>Pseudomonadati</taxon>
        <taxon>Bacteroidota</taxon>
        <taxon>Cytophagia</taxon>
        <taxon>Cytophagales</taxon>
        <taxon>Cytophagaceae</taxon>
        <taxon>Spirosoma</taxon>
    </lineage>
</organism>
<gene>
    <name evidence="2" type="ORF">SAMN05216167_101942</name>
</gene>
<protein>
    <submittedName>
        <fullName evidence="2">Uncharacterized protein</fullName>
    </submittedName>
</protein>
<feature type="region of interest" description="Disordered" evidence="1">
    <location>
        <begin position="89"/>
        <end position="112"/>
    </location>
</feature>
<accession>A0A1I1IGW0</accession>
<keyword evidence="3" id="KW-1185">Reference proteome</keyword>
<dbReference type="OrthoDB" id="964031at2"/>
<reference evidence="2 3" key="1">
    <citation type="submission" date="2016-10" db="EMBL/GenBank/DDBJ databases">
        <authorList>
            <person name="de Groot N.N."/>
        </authorList>
    </citation>
    <scope>NUCLEOTIDE SEQUENCE [LARGE SCALE GENOMIC DNA]</scope>
    <source>
        <strain evidence="2 3">DSM 26130</strain>
    </source>
</reference>
<name>A0A1I1IGW0_9BACT</name>
<dbReference type="Proteomes" id="UP000198598">
    <property type="component" value="Unassembled WGS sequence"/>
</dbReference>
<evidence type="ECO:0000256" key="1">
    <source>
        <dbReference type="SAM" id="MobiDB-lite"/>
    </source>
</evidence>
<proteinExistence type="predicted"/>
<dbReference type="RefSeq" id="WP_093823337.1">
    <property type="nucleotide sequence ID" value="NZ_FOLQ01000001.1"/>
</dbReference>
<evidence type="ECO:0000313" key="2">
    <source>
        <dbReference type="EMBL" id="SFC35549.1"/>
    </source>
</evidence>
<dbReference type="EMBL" id="FOLQ01000001">
    <property type="protein sequence ID" value="SFC35549.1"/>
    <property type="molecule type" value="Genomic_DNA"/>
</dbReference>